<evidence type="ECO:0000256" key="5">
    <source>
        <dbReference type="ARBA" id="ARBA00023098"/>
    </source>
</evidence>
<evidence type="ECO:0000256" key="3">
    <source>
        <dbReference type="ARBA" id="ARBA00022553"/>
    </source>
</evidence>
<dbReference type="RefSeq" id="WP_344416893.1">
    <property type="nucleotide sequence ID" value="NZ_BAAANN010000008.1"/>
</dbReference>
<keyword evidence="2" id="KW-0444">Lipid biosynthesis</keyword>
<keyword evidence="4" id="KW-0276">Fatty acid metabolism</keyword>
<dbReference type="PANTHER" id="PTHR20863:SF76">
    <property type="entry name" value="CARRIER DOMAIN-CONTAINING PROTEIN"/>
    <property type="match status" value="1"/>
</dbReference>
<evidence type="ECO:0000256" key="4">
    <source>
        <dbReference type="ARBA" id="ARBA00022832"/>
    </source>
</evidence>
<proteinExistence type="predicted"/>
<gene>
    <name evidence="8" type="ORF">GCM10009754_24450</name>
</gene>
<dbReference type="PANTHER" id="PTHR20863">
    <property type="entry name" value="ACYL CARRIER PROTEIN"/>
    <property type="match status" value="1"/>
</dbReference>
<dbReference type="InterPro" id="IPR003231">
    <property type="entry name" value="ACP"/>
</dbReference>
<keyword evidence="9" id="KW-1185">Reference proteome</keyword>
<evidence type="ECO:0000256" key="6">
    <source>
        <dbReference type="ARBA" id="ARBA00023160"/>
    </source>
</evidence>
<accession>A0ABN2QL39</accession>
<feature type="domain" description="Carrier" evidence="7">
    <location>
        <begin position="15"/>
        <end position="91"/>
    </location>
</feature>
<reference evidence="8 9" key="1">
    <citation type="journal article" date="2019" name="Int. J. Syst. Evol. Microbiol.">
        <title>The Global Catalogue of Microorganisms (GCM) 10K type strain sequencing project: providing services to taxonomists for standard genome sequencing and annotation.</title>
        <authorList>
            <consortium name="The Broad Institute Genomics Platform"/>
            <consortium name="The Broad Institute Genome Sequencing Center for Infectious Disease"/>
            <person name="Wu L."/>
            <person name="Ma J."/>
        </authorList>
    </citation>
    <scope>NUCLEOTIDE SEQUENCE [LARGE SCALE GENOMIC DNA]</scope>
    <source>
        <strain evidence="8 9">JCM 14545</strain>
    </source>
</reference>
<evidence type="ECO:0000256" key="2">
    <source>
        <dbReference type="ARBA" id="ARBA00022516"/>
    </source>
</evidence>
<organism evidence="8 9">
    <name type="scientific">Amycolatopsis minnesotensis</name>
    <dbReference type="NCBI Taxonomy" id="337894"/>
    <lineage>
        <taxon>Bacteria</taxon>
        <taxon>Bacillati</taxon>
        <taxon>Actinomycetota</taxon>
        <taxon>Actinomycetes</taxon>
        <taxon>Pseudonocardiales</taxon>
        <taxon>Pseudonocardiaceae</taxon>
        <taxon>Amycolatopsis</taxon>
    </lineage>
</organism>
<protein>
    <recommendedName>
        <fullName evidence="7">Carrier domain-containing protein</fullName>
    </recommendedName>
</protein>
<name>A0ABN2QL39_9PSEU</name>
<dbReference type="InterPro" id="IPR006162">
    <property type="entry name" value="Ppantetheine_attach_site"/>
</dbReference>
<keyword evidence="6" id="KW-0275">Fatty acid biosynthesis</keyword>
<dbReference type="Pfam" id="PF00550">
    <property type="entry name" value="PP-binding"/>
    <property type="match status" value="1"/>
</dbReference>
<dbReference type="Proteomes" id="UP001501116">
    <property type="component" value="Unassembled WGS sequence"/>
</dbReference>
<sequence>MTEPAASATTEWTDDDVREIVLTLIKDLAPDSDTELKADTKLVEDLGYHSLALMEVAFALEDEFDLEPIDEETARKITTVGNVQDLVLEKLAEQS</sequence>
<dbReference type="PROSITE" id="PS50075">
    <property type="entry name" value="CARRIER"/>
    <property type="match status" value="1"/>
</dbReference>
<comment type="caution">
    <text evidence="8">The sequence shown here is derived from an EMBL/GenBank/DDBJ whole genome shotgun (WGS) entry which is preliminary data.</text>
</comment>
<keyword evidence="3" id="KW-0597">Phosphoprotein</keyword>
<dbReference type="Gene3D" id="1.10.1200.10">
    <property type="entry name" value="ACP-like"/>
    <property type="match status" value="1"/>
</dbReference>
<keyword evidence="5" id="KW-0443">Lipid metabolism</keyword>
<evidence type="ECO:0000313" key="8">
    <source>
        <dbReference type="EMBL" id="GAA1954177.1"/>
    </source>
</evidence>
<keyword evidence="1" id="KW-0596">Phosphopantetheine</keyword>
<evidence type="ECO:0000259" key="7">
    <source>
        <dbReference type="PROSITE" id="PS50075"/>
    </source>
</evidence>
<dbReference type="InterPro" id="IPR009081">
    <property type="entry name" value="PP-bd_ACP"/>
</dbReference>
<dbReference type="SUPFAM" id="SSF47336">
    <property type="entry name" value="ACP-like"/>
    <property type="match status" value="1"/>
</dbReference>
<evidence type="ECO:0000313" key="9">
    <source>
        <dbReference type="Proteomes" id="UP001501116"/>
    </source>
</evidence>
<evidence type="ECO:0000256" key="1">
    <source>
        <dbReference type="ARBA" id="ARBA00022450"/>
    </source>
</evidence>
<dbReference type="InterPro" id="IPR036736">
    <property type="entry name" value="ACP-like_sf"/>
</dbReference>
<dbReference type="PROSITE" id="PS00012">
    <property type="entry name" value="PHOSPHOPANTETHEINE"/>
    <property type="match status" value="1"/>
</dbReference>
<dbReference type="EMBL" id="BAAANN010000008">
    <property type="protein sequence ID" value="GAA1954177.1"/>
    <property type="molecule type" value="Genomic_DNA"/>
</dbReference>